<evidence type="ECO:0000313" key="1">
    <source>
        <dbReference type="EMBL" id="KAF2802186.1"/>
    </source>
</evidence>
<evidence type="ECO:0000313" key="2">
    <source>
        <dbReference type="Proteomes" id="UP000504636"/>
    </source>
</evidence>
<dbReference type="Proteomes" id="UP000504636">
    <property type="component" value="Unplaced"/>
</dbReference>
<reference evidence="3" key="2">
    <citation type="submission" date="2020-04" db="EMBL/GenBank/DDBJ databases">
        <authorList>
            <consortium name="NCBI Genome Project"/>
        </authorList>
    </citation>
    <scope>NUCLEOTIDE SEQUENCE</scope>
    <source>
        <strain evidence="3">CBS 304.34</strain>
    </source>
</reference>
<proteinExistence type="predicted"/>
<reference evidence="1 3" key="1">
    <citation type="journal article" date="2020" name="Stud. Mycol.">
        <title>101 Dothideomycetes genomes: a test case for predicting lifestyles and emergence of pathogens.</title>
        <authorList>
            <person name="Haridas S."/>
            <person name="Albert R."/>
            <person name="Binder M."/>
            <person name="Bloem J."/>
            <person name="Labutti K."/>
            <person name="Salamov A."/>
            <person name="Andreopoulos B."/>
            <person name="Baker S."/>
            <person name="Barry K."/>
            <person name="Bills G."/>
            <person name="Bluhm B."/>
            <person name="Cannon C."/>
            <person name="Castanera R."/>
            <person name="Culley D."/>
            <person name="Daum C."/>
            <person name="Ezra D."/>
            <person name="Gonzalez J."/>
            <person name="Henrissat B."/>
            <person name="Kuo A."/>
            <person name="Liang C."/>
            <person name="Lipzen A."/>
            <person name="Lutzoni F."/>
            <person name="Magnuson J."/>
            <person name="Mondo S."/>
            <person name="Nolan M."/>
            <person name="Ohm R."/>
            <person name="Pangilinan J."/>
            <person name="Park H.-J."/>
            <person name="Ramirez L."/>
            <person name="Alfaro M."/>
            <person name="Sun H."/>
            <person name="Tritt A."/>
            <person name="Yoshinaga Y."/>
            <person name="Zwiers L.-H."/>
            <person name="Turgeon B."/>
            <person name="Goodwin S."/>
            <person name="Spatafora J."/>
            <person name="Crous P."/>
            <person name="Grigoriev I."/>
        </authorList>
    </citation>
    <scope>NUCLEOTIDE SEQUENCE</scope>
    <source>
        <strain evidence="1 3">CBS 304.34</strain>
    </source>
</reference>
<accession>A0A6A6Y042</accession>
<dbReference type="GeneID" id="54454229"/>
<dbReference type="EMBL" id="MU003725">
    <property type="protein sequence ID" value="KAF2802186.1"/>
    <property type="molecule type" value="Genomic_DNA"/>
</dbReference>
<organism evidence="1">
    <name type="scientific">Mytilinidion resinicola</name>
    <dbReference type="NCBI Taxonomy" id="574789"/>
    <lineage>
        <taxon>Eukaryota</taxon>
        <taxon>Fungi</taxon>
        <taxon>Dikarya</taxon>
        <taxon>Ascomycota</taxon>
        <taxon>Pezizomycotina</taxon>
        <taxon>Dothideomycetes</taxon>
        <taxon>Pleosporomycetidae</taxon>
        <taxon>Mytilinidiales</taxon>
        <taxon>Mytilinidiaceae</taxon>
        <taxon>Mytilinidion</taxon>
    </lineage>
</organism>
<evidence type="ECO:0000313" key="3">
    <source>
        <dbReference type="RefSeq" id="XP_033569150.1"/>
    </source>
</evidence>
<gene>
    <name evidence="1 3" type="ORF">BDZ99DRAFT_210833</name>
</gene>
<dbReference type="RefSeq" id="XP_033569150.1">
    <property type="nucleotide sequence ID" value="XM_033713336.1"/>
</dbReference>
<sequence>MPELRPLHRGIDPRRGVIRNTNPAYSTLEYQRAPAVRQLAPIAGAPAVAPQCNDNPTCSGPNGGTCSNHVSVCPGDTDRPGRPLFRCHQRDENRNPRGLYPTYPMHTVCEDCQQHGRRAREDEISDLALYRVPAAIDVWNNPQGIQYNPNGRRGLLCRDCTMREIGYYNARIQNVDPATGITIELPVGAPGDNRPFNSYPHAIPFGDPARIPIPAAFGARRRRPLSAP</sequence>
<reference evidence="3" key="3">
    <citation type="submission" date="2025-04" db="UniProtKB">
        <authorList>
            <consortium name="RefSeq"/>
        </authorList>
    </citation>
    <scope>IDENTIFICATION</scope>
    <source>
        <strain evidence="3">CBS 304.34</strain>
    </source>
</reference>
<keyword evidence="2" id="KW-1185">Reference proteome</keyword>
<name>A0A6A6Y042_9PEZI</name>
<protein>
    <submittedName>
        <fullName evidence="1 3">Uncharacterized protein</fullName>
    </submittedName>
</protein>
<dbReference type="AlphaFoldDB" id="A0A6A6Y042"/>